<name>A0AAN9T6V5_9HEMI</name>
<dbReference type="EMBL" id="JBBCAQ010000036">
    <property type="protein sequence ID" value="KAK7575977.1"/>
    <property type="molecule type" value="Genomic_DNA"/>
</dbReference>
<feature type="region of interest" description="Disordered" evidence="1">
    <location>
        <begin position="90"/>
        <end position="142"/>
    </location>
</feature>
<sequence>MVLESGVLPPPLRLYAAAAAASGNASSNPCFQPNPILPPHHLFPHFARFPQNLAAGFMAAGLPPFLNHQGATLRFGVANQILQNQRNLEQNMGCGNAGAGRADSASQRKRQRQYTATPTSDDSASESHSPTKGKFIDTFIIS</sequence>
<evidence type="ECO:0000313" key="3">
    <source>
        <dbReference type="Proteomes" id="UP001367676"/>
    </source>
</evidence>
<dbReference type="Proteomes" id="UP001367676">
    <property type="component" value="Unassembled WGS sequence"/>
</dbReference>
<protein>
    <submittedName>
        <fullName evidence="2">Uncharacterized protein</fullName>
    </submittedName>
</protein>
<reference evidence="2 3" key="1">
    <citation type="submission" date="2024-03" db="EMBL/GenBank/DDBJ databases">
        <title>Adaptation during the transition from Ophiocordyceps entomopathogen to insect associate is accompanied by gene loss and intensified selection.</title>
        <authorList>
            <person name="Ward C.M."/>
            <person name="Onetto C.A."/>
            <person name="Borneman A.R."/>
        </authorList>
    </citation>
    <scope>NUCLEOTIDE SEQUENCE [LARGE SCALE GENOMIC DNA]</scope>
    <source>
        <strain evidence="2">AWRI1</strain>
        <tissue evidence="2">Single Adult Female</tissue>
    </source>
</reference>
<evidence type="ECO:0000256" key="1">
    <source>
        <dbReference type="SAM" id="MobiDB-lite"/>
    </source>
</evidence>
<keyword evidence="3" id="KW-1185">Reference proteome</keyword>
<accession>A0AAN9T6V5</accession>
<feature type="compositionally biased region" description="Polar residues" evidence="1">
    <location>
        <begin position="113"/>
        <end position="130"/>
    </location>
</feature>
<comment type="caution">
    <text evidence="2">The sequence shown here is derived from an EMBL/GenBank/DDBJ whole genome shotgun (WGS) entry which is preliminary data.</text>
</comment>
<proteinExistence type="predicted"/>
<gene>
    <name evidence="2" type="ORF">V9T40_012263</name>
</gene>
<dbReference type="AlphaFoldDB" id="A0AAN9T6V5"/>
<organism evidence="2 3">
    <name type="scientific">Parthenolecanium corni</name>
    <dbReference type="NCBI Taxonomy" id="536013"/>
    <lineage>
        <taxon>Eukaryota</taxon>
        <taxon>Metazoa</taxon>
        <taxon>Ecdysozoa</taxon>
        <taxon>Arthropoda</taxon>
        <taxon>Hexapoda</taxon>
        <taxon>Insecta</taxon>
        <taxon>Pterygota</taxon>
        <taxon>Neoptera</taxon>
        <taxon>Paraneoptera</taxon>
        <taxon>Hemiptera</taxon>
        <taxon>Sternorrhyncha</taxon>
        <taxon>Coccoidea</taxon>
        <taxon>Coccidae</taxon>
        <taxon>Parthenolecanium</taxon>
    </lineage>
</organism>
<evidence type="ECO:0000313" key="2">
    <source>
        <dbReference type="EMBL" id="KAK7575977.1"/>
    </source>
</evidence>